<dbReference type="InterPro" id="IPR022033">
    <property type="entry name" value="Rav1p_C"/>
</dbReference>
<dbReference type="PROSITE" id="PS50294">
    <property type="entry name" value="WD_REPEATS_REGION"/>
    <property type="match status" value="1"/>
</dbReference>
<keyword evidence="5" id="KW-1185">Reference proteome</keyword>
<dbReference type="SMART" id="SM00320">
    <property type="entry name" value="WD40"/>
    <property type="match status" value="9"/>
</dbReference>
<dbReference type="SUPFAM" id="SSF50978">
    <property type="entry name" value="WD40 repeat-like"/>
    <property type="match status" value="3"/>
</dbReference>
<proteinExistence type="predicted"/>
<evidence type="ECO:0000259" key="3">
    <source>
        <dbReference type="Pfam" id="PF12234"/>
    </source>
</evidence>
<reference evidence="4 5" key="1">
    <citation type="journal article" date="2021" name="Comput. Struct. Biotechnol. J.">
        <title>De novo genome assembly of the potent medicinal plant Rehmannia glutinosa using nanopore technology.</title>
        <authorList>
            <person name="Ma L."/>
            <person name="Dong C."/>
            <person name="Song C."/>
            <person name="Wang X."/>
            <person name="Zheng X."/>
            <person name="Niu Y."/>
            <person name="Chen S."/>
            <person name="Feng W."/>
        </authorList>
    </citation>
    <scope>NUCLEOTIDE SEQUENCE [LARGE SCALE GENOMIC DNA]</scope>
    <source>
        <strain evidence="4">DH-2019</strain>
    </source>
</reference>
<accession>A0ABR0XIA2</accession>
<dbReference type="PANTHER" id="PTHR13950:SF9">
    <property type="entry name" value="RABCONNECTIN-3A"/>
    <property type="match status" value="1"/>
</dbReference>
<evidence type="ECO:0000313" key="5">
    <source>
        <dbReference type="Proteomes" id="UP001318860"/>
    </source>
</evidence>
<dbReference type="PROSITE" id="PS50082">
    <property type="entry name" value="WD_REPEATS_2"/>
    <property type="match status" value="1"/>
</dbReference>
<comment type="caution">
    <text evidence="4">The sequence shown here is derived from an EMBL/GenBank/DDBJ whole genome shotgun (WGS) entry which is preliminary data.</text>
</comment>
<evidence type="ECO:0000313" key="4">
    <source>
        <dbReference type="EMBL" id="KAK6158909.1"/>
    </source>
</evidence>
<evidence type="ECO:0000256" key="2">
    <source>
        <dbReference type="SAM" id="MobiDB-lite"/>
    </source>
</evidence>
<dbReference type="Proteomes" id="UP001318860">
    <property type="component" value="Unassembled WGS sequence"/>
</dbReference>
<gene>
    <name evidence="4" type="ORF">DH2020_006223</name>
</gene>
<dbReference type="Gene3D" id="2.130.10.10">
    <property type="entry name" value="YVTN repeat-like/Quinoprotein amine dehydrogenase"/>
    <property type="match status" value="2"/>
</dbReference>
<feature type="domain" description="RAVE complex protein Rav1 C-terminal" evidence="3">
    <location>
        <begin position="807"/>
        <end position="1227"/>
    </location>
</feature>
<dbReference type="InterPro" id="IPR001680">
    <property type="entry name" value="WD40_rpt"/>
</dbReference>
<name>A0ABR0XIA2_REHGL</name>
<dbReference type="Pfam" id="PF12234">
    <property type="entry name" value="Rav1p_C"/>
    <property type="match status" value="2"/>
</dbReference>
<keyword evidence="1" id="KW-0853">WD repeat</keyword>
<feature type="repeat" description="WD" evidence="1">
    <location>
        <begin position="2422"/>
        <end position="2463"/>
    </location>
</feature>
<feature type="region of interest" description="Disordered" evidence="2">
    <location>
        <begin position="2387"/>
        <end position="2408"/>
    </location>
</feature>
<dbReference type="Pfam" id="PF00400">
    <property type="entry name" value="WD40"/>
    <property type="match status" value="2"/>
</dbReference>
<dbReference type="InterPro" id="IPR052208">
    <property type="entry name" value="DmX-like/RAVE_component"/>
</dbReference>
<evidence type="ECO:0000256" key="1">
    <source>
        <dbReference type="PROSITE-ProRule" id="PRU00221"/>
    </source>
</evidence>
<dbReference type="EMBL" id="JABTTQ020000004">
    <property type="protein sequence ID" value="KAK6158909.1"/>
    <property type="molecule type" value="Genomic_DNA"/>
</dbReference>
<feature type="compositionally biased region" description="Polar residues" evidence="2">
    <location>
        <begin position="2395"/>
        <end position="2404"/>
    </location>
</feature>
<organism evidence="4 5">
    <name type="scientific">Rehmannia glutinosa</name>
    <name type="common">Chinese foxglove</name>
    <dbReference type="NCBI Taxonomy" id="99300"/>
    <lineage>
        <taxon>Eukaryota</taxon>
        <taxon>Viridiplantae</taxon>
        <taxon>Streptophyta</taxon>
        <taxon>Embryophyta</taxon>
        <taxon>Tracheophyta</taxon>
        <taxon>Spermatophyta</taxon>
        <taxon>Magnoliopsida</taxon>
        <taxon>eudicotyledons</taxon>
        <taxon>Gunneridae</taxon>
        <taxon>Pentapetalae</taxon>
        <taxon>asterids</taxon>
        <taxon>lamiids</taxon>
        <taxon>Lamiales</taxon>
        <taxon>Orobanchaceae</taxon>
        <taxon>Rehmannieae</taxon>
        <taxon>Rehmannia</taxon>
    </lineage>
</organism>
<sequence>MREVTPASTGPPSLDIFSNLPLQLIKSQIIPPAPSRSGPGSEANVDFLLDFAGHSWIAYGASSLLVISHFPNPLLEAETKIGPIYRQVIELSREVDVYVSAISWSPATPSAGELAVAFGDCIVLLTYNEDKTSSSSFCWSQTAILVQSVKVEAIQWTGSGDGIISGGIEVVMWRRKEKLWEIAWSFKPDVPQALVSTTCSANGFSATAPWSKLQVGGSSFPPNDAGQCVLVFQGVGHSKYLQAELHHPMPVRMIQWRPSTGKPSSRHARHALRPVLLTCCLDGAVRLWGEIDDGRIRRTGKDNSDQKATKLSFCVVAVIEVNQTLNGFLGSDVFVSWATEVEGVAIIDGEICYYSCLGDLQNDTAGRCEWLIGFGPKRITTLWTIHCLDDFAPLRFPRVTLWKKQDLVGFEMEASQLLARKVLMMRTRVSGPPVVCSLVQLLPCNSFAWTQLYSQASSSIEGKSANDSHTESPLTACAKGVLEVEGHTGNILQIAIHPFSFEVELAASLDGNGMLLFWSFSTFFNSHVGLPTSTPSWKLSGKTSFSNHSPNYTCLSWAPTVLGEGRVLLMGHADGIDCCIVTLKNNEEKIGFHNLFSIPFRTEGHEERLSRLCSIALPSSCNGNFFSSKFLLVALWMDGFRALSWEITIHCYDLQDSCQKEHLQTFECYFSGKKYYVSLDPCSSVFPVPHNDDKVTSCGVVCPSDLVLSVEQKLSSVDGMDSCCYAYHMVTGCVNGSLKLWRSMPAQSLSSDTYWGLVGVLTTDHGPIVAVAPSTCGRKIATASTTNHPNYSSVVHIWECMHVQSSGCFMLEDKLCVEGEIVALNWLRLGNGHSLLGVCLRNELRVYASRRRGGQDILKCEKPLEGNAWFCIAVASALPAISDFRWGPKGILVVVHNEYFTLFSHFLLLCDNAGSNNHVLSSVFTHYEIPPVEVIGGQHQSLPSAKMNTKYDSKSIVNAESCQWMYNLVTGICFCSMAEIAEFIGGSLPIFHPEALLINLSSGNWKRAFIALRHLVKHLSSSNLSKQRHGAKVSSNIISPVPLSNYLEGLLSPSSSDKLFQWSSSQLQSGLSHFVPVGGYDATNTAPTSSSSSSRSEFNDFVESFERLYDYTHTTKVEKMQALALIDLLQEVSNPQFTSAYGSLDEPGRRFWVAVRFQQLHFAKRFSRLPSVEELVASSGLIGWAFHSDCHDNLFNSLLSTEPSWEEMRSMGVGFWYINVAQLRVKLDDKVEHDVSLICQVHYVRFESCASSLDFLIPVGCGFHTAIRVMERLARQRYMKNKDPKACTLLYITLNRLQVLAGLFKISKDDKDKPLAGFLSRNFQDDKNKAAALKNAYVLMGKHQLELAIAFFLLGGDASSAVTVCAKNLGDEQLALVICRLIEGCGGPLERNLISKFLLPSALSKGDFWMASFLEWLLGNYSQSFMRMLGVEMSSQVDISVLSSSHASFLDPSIGQYCLMLATKTSMKNAVGEFNAAVLCRWAALMNVTSLSRCGLPLEALECLPSSVSLFGGPTNGSVMHSPTCNHPVEMVKPSVNNSSSNWISDEMSRHIVLHSKLLLAMPYISNLLRQHPSCVDNDRPCSGEFINHEVDSEEFEKLLKEFQDNLTAAIAYFQQKFSLVPLHLISMIVLSLHQNGLEFIGQYILQDYIPKFLSQENSNGRDSLYFCPSNLLLKATEEISSLYVKYVVASCENFSRSKYFTRNSLAGEGRSYSKESLKLLFTILGLYEYHVLFASAWLQRNFKALLITVRPILFTLMRGSGAYEIKMEDLNKLTAEIMEMLAHDSLSVELVRHVEINGQKEEQSGAVPDDKIWHASASLWVHISKFLEHQLSILSEVLDESCSSSSLPVLDIKDNNLQVEVGLVSNTLVEFLKLTCAEISFYCSKQFATYLLQEVNVLNRTSLFDLENGLSQQGAEDNYHMIENINLLDNDSKLLDFEQLWHICTDSKIICGAFLQEYRNWLLYFKQKSSSGWGAAYVSITREFESEETWDKEDRLGSPSNASGSPLACLAPDDHPFKSSGDKDLVDSKKFVPFQNPKEIYKRNGELLEALCINSIDQCEAALASNRKGIIFFNWEDGVVLHSDKSEYIWGEADWPSNGWAGSDSIPVPTYVSPGVGLGSKKGAHLGLGGATIGAESFDEFLDPPATLENVRTRAFTSHPSRPFFLVGSSNTHIYLWERTLQLHTVEKRMLQLDVLFSSLHNILFLLLTTVKAKALNEMHLIVEIATATYGVLPAANVPPPYALASVSAVRFDHCGHRFVTAALDGTVCTWQLEVGGRSNIHPTESSVCFNNHTADVTYVTASGSIVAAAGYSSNGVNVVIWDTLAPPATSQASIMCHEGGARSLSVFDNDIGSGSISPLILTGGKGGDVGLHDFRYIATGRTKKHKHLDSGEHNLNASSSVDMRSKTGDQNRNGMLWYIPKAHSGSVTKISTIPNTSFFLTGSKDGDVKLWDAKRAKLVYHWPRLHERHTFLQPSSRGFGGVVRAAVTDIQVVSHGFLTCGGDGLVKYVGFQEASLLTTD</sequence>
<dbReference type="InterPro" id="IPR015943">
    <property type="entry name" value="WD40/YVTN_repeat-like_dom_sf"/>
</dbReference>
<dbReference type="InterPro" id="IPR036322">
    <property type="entry name" value="WD40_repeat_dom_sf"/>
</dbReference>
<feature type="domain" description="RAVE complex protein Rav1 C-terminal" evidence="3">
    <location>
        <begin position="1267"/>
        <end position="1426"/>
    </location>
</feature>
<protein>
    <recommendedName>
        <fullName evidence="3">RAVE complex protein Rav1 C-terminal domain-containing protein</fullName>
    </recommendedName>
</protein>
<dbReference type="PANTHER" id="PTHR13950">
    <property type="entry name" value="RABCONNECTIN-RELATED"/>
    <property type="match status" value="1"/>
</dbReference>